<sequence length="187" mass="19357">MQAQPLEGGFATPATQSAQAFRAVMQAMAMPGTIHALAGARPPAPLSPAAGAVLLTLCDADTGLYLAGDCDTPEVRAWIAFHTGAPLTGPECCAFALGDWAALQPLHRFPPGTPEYPDRSATLIVERARLDTEGAILTGPGIRDSAALSLPGVDAIAINHARFPLGLDFIFTCGDRVAALPRSTEVA</sequence>
<dbReference type="SUPFAM" id="SSF159709">
    <property type="entry name" value="PhnH-like"/>
    <property type="match status" value="1"/>
</dbReference>
<dbReference type="GO" id="GO:0016829">
    <property type="term" value="F:lyase activity"/>
    <property type="evidence" value="ECO:0007669"/>
    <property type="project" value="UniProtKB-KW"/>
</dbReference>
<gene>
    <name evidence="1" type="primary">phnH</name>
    <name evidence="1" type="ORF">J5474_18355</name>
</gene>
<dbReference type="AlphaFoldDB" id="A0A940MRD6"/>
<protein>
    <submittedName>
        <fullName evidence="1">Phosphonate C-P lyase system protein PhnH</fullName>
    </submittedName>
</protein>
<proteinExistence type="predicted"/>
<organism evidence="1 2">
    <name type="scientific">Sagittula salina</name>
    <dbReference type="NCBI Taxonomy" id="2820268"/>
    <lineage>
        <taxon>Bacteria</taxon>
        <taxon>Pseudomonadati</taxon>
        <taxon>Pseudomonadota</taxon>
        <taxon>Alphaproteobacteria</taxon>
        <taxon>Rhodobacterales</taxon>
        <taxon>Roseobacteraceae</taxon>
        <taxon>Sagittula</taxon>
    </lineage>
</organism>
<dbReference type="InterPro" id="IPR008772">
    <property type="entry name" value="Phosphonate_metab_PhnH"/>
</dbReference>
<name>A0A940MRD6_9RHOB</name>
<dbReference type="InterPro" id="IPR038058">
    <property type="entry name" value="PhnH-like_sp"/>
</dbReference>
<evidence type="ECO:0000313" key="1">
    <source>
        <dbReference type="EMBL" id="MBP0484440.1"/>
    </source>
</evidence>
<dbReference type="Pfam" id="PF05845">
    <property type="entry name" value="PhnH"/>
    <property type="match status" value="1"/>
</dbReference>
<dbReference type="NCBIfam" id="TIGR03292">
    <property type="entry name" value="PhnH_redo"/>
    <property type="match status" value="1"/>
</dbReference>
<evidence type="ECO:0000313" key="2">
    <source>
        <dbReference type="Proteomes" id="UP000675940"/>
    </source>
</evidence>
<reference evidence="1" key="1">
    <citation type="submission" date="2021-03" db="EMBL/GenBank/DDBJ databases">
        <title>Sagittula salina sp. nov. strain M10.9X isolated from the marine waste.</title>
        <authorList>
            <person name="Satari L."/>
            <person name="Molina-Menor E."/>
            <person name="Vidal-Verdu A."/>
            <person name="Pascual J."/>
            <person name="Pereto J."/>
            <person name="Porcar M."/>
        </authorList>
    </citation>
    <scope>NUCLEOTIDE SEQUENCE</scope>
    <source>
        <strain evidence="1">M10.9X</strain>
    </source>
</reference>
<dbReference type="RefSeq" id="WP_209362792.1">
    <property type="nucleotide sequence ID" value="NZ_JAGISH010000012.1"/>
</dbReference>
<dbReference type="EMBL" id="JAGISH010000012">
    <property type="protein sequence ID" value="MBP0484440.1"/>
    <property type="molecule type" value="Genomic_DNA"/>
</dbReference>
<dbReference type="Gene3D" id="3.40.50.11310">
    <property type="entry name" value="Bacterial phosphonate metabolism protein PhnH"/>
    <property type="match status" value="1"/>
</dbReference>
<keyword evidence="1" id="KW-0456">Lyase</keyword>
<comment type="caution">
    <text evidence="1">The sequence shown here is derived from an EMBL/GenBank/DDBJ whole genome shotgun (WGS) entry which is preliminary data.</text>
</comment>
<accession>A0A940MRD6</accession>
<dbReference type="GO" id="GO:0019634">
    <property type="term" value="P:organic phosphonate metabolic process"/>
    <property type="evidence" value="ECO:0007669"/>
    <property type="project" value="InterPro"/>
</dbReference>
<keyword evidence="2" id="KW-1185">Reference proteome</keyword>
<dbReference type="PIRSF" id="PIRSF020680">
    <property type="entry name" value="PhnH"/>
    <property type="match status" value="1"/>
</dbReference>
<dbReference type="Proteomes" id="UP000675940">
    <property type="component" value="Unassembled WGS sequence"/>
</dbReference>